<gene>
    <name evidence="18" type="ORF">INT44_005603</name>
</gene>
<dbReference type="GO" id="GO:0032958">
    <property type="term" value="P:inositol phosphate biosynthetic process"/>
    <property type="evidence" value="ECO:0007669"/>
    <property type="project" value="TreeGrafter"/>
</dbReference>
<evidence type="ECO:0000313" key="18">
    <source>
        <dbReference type="EMBL" id="KAG2182624.1"/>
    </source>
</evidence>
<dbReference type="InterPro" id="IPR011761">
    <property type="entry name" value="ATP-grasp"/>
</dbReference>
<keyword evidence="4 15" id="KW-0963">Cytoplasm</keyword>
<dbReference type="InterPro" id="IPR029033">
    <property type="entry name" value="His_PPase_superfam"/>
</dbReference>
<dbReference type="SUPFAM" id="SSF56059">
    <property type="entry name" value="Glutathione synthetase ATP-binding domain-like"/>
    <property type="match status" value="1"/>
</dbReference>
<evidence type="ECO:0000256" key="9">
    <source>
        <dbReference type="ARBA" id="ARBA00022840"/>
    </source>
</evidence>
<proteinExistence type="inferred from homology"/>
<dbReference type="SUPFAM" id="SSF53254">
    <property type="entry name" value="Phosphoglycerate mutase-like"/>
    <property type="match status" value="1"/>
</dbReference>
<dbReference type="FunFam" id="3.30.470.20:FF:000036">
    <property type="entry name" value="Inositol hexakisphosphate and diphosphoinositol-pentakisphosphate kinase"/>
    <property type="match status" value="1"/>
</dbReference>
<feature type="region of interest" description="Disordered" evidence="16">
    <location>
        <begin position="820"/>
        <end position="848"/>
    </location>
</feature>
<evidence type="ECO:0000256" key="13">
    <source>
        <dbReference type="ARBA" id="ARBA00071668"/>
    </source>
</evidence>
<dbReference type="Pfam" id="PF18086">
    <property type="entry name" value="PPIP5K2_N"/>
    <property type="match status" value="1"/>
</dbReference>
<keyword evidence="6 15" id="KW-0808">Transferase</keyword>
<evidence type="ECO:0000256" key="2">
    <source>
        <dbReference type="ARBA" id="ARBA00005609"/>
    </source>
</evidence>
<dbReference type="Gene3D" id="3.30.470.20">
    <property type="entry name" value="ATP-grasp fold, B domain"/>
    <property type="match status" value="1"/>
</dbReference>
<evidence type="ECO:0000313" key="19">
    <source>
        <dbReference type="Proteomes" id="UP000612746"/>
    </source>
</evidence>
<dbReference type="Pfam" id="PF08443">
    <property type="entry name" value="RimK"/>
    <property type="match status" value="1"/>
</dbReference>
<comment type="catalytic activity">
    <reaction evidence="12">
        <text>1D-myo-inositol hexakisphosphate + ATP = 1-diphospho-1D-myo-inositol 2,3,4,5,6-pentakisphosphate + ADP</text>
        <dbReference type="Rhea" id="RHEA:37459"/>
        <dbReference type="ChEBI" id="CHEBI:30616"/>
        <dbReference type="ChEBI" id="CHEBI:58130"/>
        <dbReference type="ChEBI" id="CHEBI:74946"/>
        <dbReference type="ChEBI" id="CHEBI:456216"/>
        <dbReference type="EC" id="2.7.4.24"/>
    </reaction>
    <physiologicalReaction direction="left-to-right" evidence="12">
        <dbReference type="Rhea" id="RHEA:37460"/>
    </physiologicalReaction>
</comment>
<accession>A0A8H7PXU6</accession>
<sequence>MPPRSIQNVSSHHHFTVNDCSMTLTDVNVVVVGVCALDTKARSKPMRNILNRLLDRGDFETVVFGDNVILNEDVEDWPYCDFLISFFSNGFPLEKAIAYTKLHNPFLINSLEMQILLWDRRLVLSLLDKVGVPTPKRLTVSRDGGPRLPEDLATSLAKSYGMNINQPVPIHEAKMIDNDTIEVDGKTMKKPYVEKPVDGENHNINIYYDKAHGGGGRRLFRKVGNKSSEYDKELSDPRTDGSYIYEQFMSVDNAEDVKVYTIGPNFVHAETRKSPVVDGVVRRNTDGKEVRYITELSPDEKEMARKITIAFGQTICGFDLLRVGGRSYVIDVNGWSFVKGNDNYYDNCAKILSDMFHEVIRKKWRLSPIQELRPSIEASFENTWRLKGFLVVFRHADRTPKQKMKFTFKSQPFMDLLGGSTEEVILRQEHQLKLVAQATAKAIEIGSESRENLLPLKEILDNKSSLPGTKVQLKPNINKEDGKVQKLQLIVKWGGEFTHAALHQSRDLGDNMRKDIIVMNRQLLDNVKIYTSSERRVRATADVFASSFLNTAEIPKNMVVTSKALLDDSNAAKEPMDKAKAELRELLKEEGNQANWRDYLWPKDMPEPRVVVDRVIDILHRMRDTMHTNWAKLDVDNIQARWCCNETAKLYRERWEKLFKECCDVEKGQWDPSKVSELYDSLKYDALHNRPFLETIFVDPQAKAGEAGSLEELKELFKMASALFDLIAPQEYGVSAGEKLEIGLLTSLPLLRKILSDLEDIRTAEGPRTRFYFTKESHVHTLLNVVFQSQLPTLLKRNDIPELDYLTQITFELYERSLNPDRRSSHSASPIASSPLTNSPARSSPVQAGEKEYSLRISYSPGANYPNIMDLQMDAKHCLNVARRQVLTDFLPFTSALSSYKQLFEDDKIDEIERVIEEKRFHYAQEDEPDEVAEKVITNLGQLAASSNQH</sequence>
<keyword evidence="5" id="KW-0597">Phosphoprotein</keyword>
<dbReference type="GO" id="GO:0052723">
    <property type="term" value="F:inositol hexakisphosphate 1-kinase activity"/>
    <property type="evidence" value="ECO:0007669"/>
    <property type="project" value="UniProtKB-ARBA"/>
</dbReference>
<evidence type="ECO:0000256" key="5">
    <source>
        <dbReference type="ARBA" id="ARBA00022553"/>
    </source>
</evidence>
<dbReference type="InterPro" id="IPR013651">
    <property type="entry name" value="ATP-grasp_RimK-type"/>
</dbReference>
<evidence type="ECO:0000256" key="6">
    <source>
        <dbReference type="ARBA" id="ARBA00022679"/>
    </source>
</evidence>
<evidence type="ECO:0000259" key="17">
    <source>
        <dbReference type="PROSITE" id="PS50975"/>
    </source>
</evidence>
<dbReference type="Gene3D" id="3.40.50.1240">
    <property type="entry name" value="Phosphoglycerate mutase-like"/>
    <property type="match status" value="1"/>
</dbReference>
<comment type="subcellular location">
    <subcellularLocation>
        <location evidence="1 15">Cytoplasm</location>
        <location evidence="1 15">Cytoskeleton</location>
    </subcellularLocation>
</comment>
<organism evidence="18 19">
    <name type="scientific">Umbelopsis vinacea</name>
    <dbReference type="NCBI Taxonomy" id="44442"/>
    <lineage>
        <taxon>Eukaryota</taxon>
        <taxon>Fungi</taxon>
        <taxon>Fungi incertae sedis</taxon>
        <taxon>Mucoromycota</taxon>
        <taxon>Mucoromycotina</taxon>
        <taxon>Umbelopsidomycetes</taxon>
        <taxon>Umbelopsidales</taxon>
        <taxon>Umbelopsidaceae</taxon>
        <taxon>Umbelopsis</taxon>
    </lineage>
</organism>
<evidence type="ECO:0000256" key="11">
    <source>
        <dbReference type="ARBA" id="ARBA00033696"/>
    </source>
</evidence>
<dbReference type="PANTHER" id="PTHR12750:SF9">
    <property type="entry name" value="INOSITOL HEXAKISPHOSPHATE AND DIPHOSPHOINOSITOL-PENTAKISPHOSPHATE KINASE"/>
    <property type="match status" value="1"/>
</dbReference>
<feature type="domain" description="ATP-grasp" evidence="17">
    <location>
        <begin position="158"/>
        <end position="361"/>
    </location>
</feature>
<dbReference type="InterPro" id="IPR000560">
    <property type="entry name" value="His_Pase_clade-2"/>
</dbReference>
<evidence type="ECO:0000256" key="16">
    <source>
        <dbReference type="SAM" id="MobiDB-lite"/>
    </source>
</evidence>
<evidence type="ECO:0000256" key="7">
    <source>
        <dbReference type="ARBA" id="ARBA00022741"/>
    </source>
</evidence>
<dbReference type="Proteomes" id="UP000612746">
    <property type="component" value="Unassembled WGS sequence"/>
</dbReference>
<dbReference type="PROSITE" id="PS50975">
    <property type="entry name" value="ATP_GRASP"/>
    <property type="match status" value="1"/>
</dbReference>
<dbReference type="GO" id="GO:0005856">
    <property type="term" value="C:cytoskeleton"/>
    <property type="evidence" value="ECO:0007669"/>
    <property type="project" value="UniProtKB-SubCell"/>
</dbReference>
<keyword evidence="19" id="KW-1185">Reference proteome</keyword>
<dbReference type="GO" id="GO:0005524">
    <property type="term" value="F:ATP binding"/>
    <property type="evidence" value="ECO:0007669"/>
    <property type="project" value="UniProtKB-UniRule"/>
</dbReference>
<evidence type="ECO:0000256" key="4">
    <source>
        <dbReference type="ARBA" id="ARBA00022490"/>
    </source>
</evidence>
<feature type="non-terminal residue" evidence="18">
    <location>
        <position position="1"/>
    </location>
</feature>
<evidence type="ECO:0000256" key="8">
    <source>
        <dbReference type="ARBA" id="ARBA00022777"/>
    </source>
</evidence>
<dbReference type="OrthoDB" id="18042at2759"/>
<name>A0A8H7PXU6_9FUNG</name>
<protein>
    <recommendedName>
        <fullName evidence="13 15">Inositol hexakisphosphate and diphosphoinositol-pentakisphosphate kinase</fullName>
        <ecNumber evidence="3 15">2.7.4.24</ecNumber>
    </recommendedName>
</protein>
<keyword evidence="10" id="KW-0206">Cytoskeleton</keyword>
<dbReference type="EMBL" id="JAEPRA010000007">
    <property type="protein sequence ID" value="KAG2182624.1"/>
    <property type="molecule type" value="Genomic_DNA"/>
</dbReference>
<dbReference type="GO" id="GO:0033857">
    <property type="term" value="F:5-diphosphoinositol pentakisphosphate 1-kinase activity"/>
    <property type="evidence" value="ECO:0007669"/>
    <property type="project" value="TreeGrafter"/>
</dbReference>
<dbReference type="GO" id="GO:0046872">
    <property type="term" value="F:metal ion binding"/>
    <property type="evidence" value="ECO:0007669"/>
    <property type="project" value="InterPro"/>
</dbReference>
<keyword evidence="8 15" id="KW-0418">Kinase</keyword>
<comment type="function">
    <text evidence="15">Bifunctional inositol kinase that acts in concert with the IP6K kinases to synthesize the diphosphate group-containing inositol pyrophosphates diphosphoinositol pentakisphosphate, PP-InsP5, and bis-diphosphoinositol tetrakisphosphate, (PP)2-InsP4. PP-InsP5 and (PP)2-InsP4, also respectively called InsP7 and InsP8, may regulate a variety of cellular processes, including apoptosis, vesicle trafficking, cytoskeletal dynamics, and exocytosis. Phosphorylates inositol hexakisphosphate (InsP6).</text>
</comment>
<dbReference type="PANTHER" id="PTHR12750">
    <property type="entry name" value="DIPHOSPHOINOSITOL PENTAKISPHOSPHATE KINASE"/>
    <property type="match status" value="1"/>
</dbReference>
<evidence type="ECO:0000256" key="10">
    <source>
        <dbReference type="ARBA" id="ARBA00023212"/>
    </source>
</evidence>
<reference evidence="18" key="1">
    <citation type="submission" date="2020-12" db="EMBL/GenBank/DDBJ databases">
        <title>Metabolic potential, ecology and presence of endohyphal bacteria is reflected in genomic diversity of Mucoromycotina.</title>
        <authorList>
            <person name="Muszewska A."/>
            <person name="Okrasinska A."/>
            <person name="Steczkiewicz K."/>
            <person name="Drgas O."/>
            <person name="Orlowska M."/>
            <person name="Perlinska-Lenart U."/>
            <person name="Aleksandrzak-Piekarczyk T."/>
            <person name="Szatraj K."/>
            <person name="Zielenkiewicz U."/>
            <person name="Pilsyk S."/>
            <person name="Malc E."/>
            <person name="Mieczkowski P."/>
            <person name="Kruszewska J.S."/>
            <person name="Biernat P."/>
            <person name="Pawlowska J."/>
        </authorList>
    </citation>
    <scope>NUCLEOTIDE SEQUENCE</scope>
    <source>
        <strain evidence="18">WA0000051536</strain>
    </source>
</reference>
<dbReference type="Pfam" id="PF00328">
    <property type="entry name" value="His_Phos_2"/>
    <property type="match status" value="1"/>
</dbReference>
<evidence type="ECO:0000256" key="3">
    <source>
        <dbReference type="ARBA" id="ARBA00012893"/>
    </source>
</evidence>
<feature type="compositionally biased region" description="Low complexity" evidence="16">
    <location>
        <begin position="826"/>
        <end position="835"/>
    </location>
</feature>
<comment type="catalytic activity">
    <reaction evidence="11">
        <text>5-diphospho-1D-myo-inositol 1,2,3,4,6-pentakisphosphate + ATP + H(+) = 1,5-bis(diphospho)-1D-myo-inositol 2,3,4,6-tetrakisphosphate + ADP</text>
        <dbReference type="Rhea" id="RHEA:10276"/>
        <dbReference type="ChEBI" id="CHEBI:15378"/>
        <dbReference type="ChEBI" id="CHEBI:30616"/>
        <dbReference type="ChEBI" id="CHEBI:58628"/>
        <dbReference type="ChEBI" id="CHEBI:77983"/>
        <dbReference type="ChEBI" id="CHEBI:456216"/>
        <dbReference type="EC" id="2.7.4.24"/>
    </reaction>
    <physiologicalReaction direction="left-to-right" evidence="11">
        <dbReference type="Rhea" id="RHEA:10277"/>
    </physiologicalReaction>
</comment>
<dbReference type="Gene3D" id="3.40.50.11950">
    <property type="match status" value="1"/>
</dbReference>
<dbReference type="InterPro" id="IPR040557">
    <property type="entry name" value="VIP1_N"/>
</dbReference>
<feature type="compositionally biased region" description="Polar residues" evidence="16">
    <location>
        <begin position="836"/>
        <end position="846"/>
    </location>
</feature>
<dbReference type="EC" id="2.7.4.24" evidence="3 15"/>
<comment type="similarity">
    <text evidence="2 15">Belongs to the histidine acid phosphatase family. VIP1 subfamily.</text>
</comment>
<evidence type="ECO:0000256" key="12">
    <source>
        <dbReference type="ARBA" id="ARBA00034629"/>
    </source>
</evidence>
<dbReference type="AlphaFoldDB" id="A0A8H7PXU6"/>
<dbReference type="GO" id="GO:0052843">
    <property type="term" value="F:inositol-1-diphosphate-2,3,4,5,6-pentakisphosphate diphosphatase activity"/>
    <property type="evidence" value="ECO:0007669"/>
    <property type="project" value="UniProtKB-ARBA"/>
</dbReference>
<dbReference type="GO" id="GO:0006020">
    <property type="term" value="P:inositol metabolic process"/>
    <property type="evidence" value="ECO:0007669"/>
    <property type="project" value="TreeGrafter"/>
</dbReference>
<dbReference type="GO" id="GO:0005829">
    <property type="term" value="C:cytosol"/>
    <property type="evidence" value="ECO:0007669"/>
    <property type="project" value="TreeGrafter"/>
</dbReference>
<evidence type="ECO:0000256" key="1">
    <source>
        <dbReference type="ARBA" id="ARBA00004245"/>
    </source>
</evidence>
<dbReference type="FunFam" id="3.40.50.11950:FF:000002">
    <property type="entry name" value="Inositol hexakisphosphate and diphosphoinositol-pentakisphosphate kinase"/>
    <property type="match status" value="1"/>
</dbReference>
<keyword evidence="7 14" id="KW-0547">Nucleotide-binding</keyword>
<dbReference type="InterPro" id="IPR037446">
    <property type="entry name" value="His_Pase_VIP1"/>
</dbReference>
<evidence type="ECO:0000256" key="15">
    <source>
        <dbReference type="RuleBase" id="RU365032"/>
    </source>
</evidence>
<keyword evidence="9 14" id="KW-0067">ATP-binding</keyword>
<evidence type="ECO:0000256" key="14">
    <source>
        <dbReference type="PROSITE-ProRule" id="PRU00409"/>
    </source>
</evidence>
<comment type="caution">
    <text evidence="18">The sequence shown here is derived from an EMBL/GenBank/DDBJ whole genome shotgun (WGS) entry which is preliminary data.</text>
</comment>